<organism evidence="2 3">
    <name type="scientific">Aspergillus fumigatiaffinis</name>
    <dbReference type="NCBI Taxonomy" id="340414"/>
    <lineage>
        <taxon>Eukaryota</taxon>
        <taxon>Fungi</taxon>
        <taxon>Dikarya</taxon>
        <taxon>Ascomycota</taxon>
        <taxon>Pezizomycotina</taxon>
        <taxon>Eurotiomycetes</taxon>
        <taxon>Eurotiomycetidae</taxon>
        <taxon>Eurotiales</taxon>
        <taxon>Aspergillaceae</taxon>
        <taxon>Aspergillus</taxon>
        <taxon>Aspergillus subgen. Fumigati</taxon>
    </lineage>
</organism>
<name>A0A8H4H4F5_9EURO</name>
<dbReference type="EMBL" id="JAAAPX010000057">
    <property type="protein sequence ID" value="KAF4235782.1"/>
    <property type="molecule type" value="Genomic_DNA"/>
</dbReference>
<keyword evidence="3" id="KW-1185">Reference proteome</keyword>
<gene>
    <name evidence="2" type="ORF">CNMCM6805_007856</name>
</gene>
<dbReference type="Proteomes" id="UP000653565">
    <property type="component" value="Unassembled WGS sequence"/>
</dbReference>
<protein>
    <submittedName>
        <fullName evidence="2">Uncharacterized protein</fullName>
    </submittedName>
</protein>
<reference evidence="2" key="1">
    <citation type="journal article" date="2020" name="bioRxiv">
        <title>Genomic and phenotypic heterogeneity of clinical isolates of the human pathogens Aspergillus fumigatus, Aspergillus lentulus and Aspergillus fumigatiaffinis.</title>
        <authorList>
            <person name="dos Santos R.A.C."/>
            <person name="Steenwyk J.L."/>
            <person name="Rivero-Menendez O."/>
            <person name="Mead M.E."/>
            <person name="Silva L.P."/>
            <person name="Bastos R.W."/>
            <person name="Alastruey-Izquierdo A."/>
            <person name="Goldman G.H."/>
            <person name="Rokas A."/>
        </authorList>
    </citation>
    <scope>NUCLEOTIDE SEQUENCE</scope>
    <source>
        <strain evidence="2">CNM-CM6805</strain>
    </source>
</reference>
<comment type="caution">
    <text evidence="2">The sequence shown here is derived from an EMBL/GenBank/DDBJ whole genome shotgun (WGS) entry which is preliminary data.</text>
</comment>
<evidence type="ECO:0000256" key="1">
    <source>
        <dbReference type="SAM" id="MobiDB-lite"/>
    </source>
</evidence>
<sequence length="344" mass="38978">MSPTPPVTRDGFEYYNHEFYAISNDKPYRRYSVAELKAFLFSSSSKTSVQDQPAHWYRAQLLHYGLQPSDRKGTAMLRLVDALNQDTLEVPPHLRRLEKELKREWDANQKRAKGTSCKPAKSKANTASEDAIDQNDLAAILAAARAAGPSLNVNVNLGIVGDRNGQLPLQRIKTEEKQRKIEIPREKRAQTNYGEIPQTQRITLGLLNGSYKIDSQEVNTRNSGIILCLDRTSIWGEFQIGELEGILFMPQRPYQVTSSGEGGCFFKWRGVDQVSGEVYANSSCAGEMRFLGNGEIEGTFNNVPDTYTDYIDCHFWGNRTSDKNETRAPRNAWSMRDEWHTICE</sequence>
<dbReference type="OrthoDB" id="4121058at2759"/>
<dbReference type="AlphaFoldDB" id="A0A8H4H4F5"/>
<accession>A0A8H4H4F5</accession>
<feature type="region of interest" description="Disordered" evidence="1">
    <location>
        <begin position="107"/>
        <end position="128"/>
    </location>
</feature>
<evidence type="ECO:0000313" key="2">
    <source>
        <dbReference type="EMBL" id="KAF4235782.1"/>
    </source>
</evidence>
<proteinExistence type="predicted"/>
<evidence type="ECO:0000313" key="3">
    <source>
        <dbReference type="Proteomes" id="UP000653565"/>
    </source>
</evidence>
<reference evidence="2" key="2">
    <citation type="submission" date="2020-04" db="EMBL/GenBank/DDBJ databases">
        <authorList>
            <person name="Santos R.A.C."/>
            <person name="Steenwyk J.L."/>
            <person name="Rivero-Menendez O."/>
            <person name="Mead M.E."/>
            <person name="Silva L.P."/>
            <person name="Bastos R.W."/>
            <person name="Alastruey-Izquierdo A."/>
            <person name="Goldman G.H."/>
            <person name="Rokas A."/>
        </authorList>
    </citation>
    <scope>NUCLEOTIDE SEQUENCE</scope>
    <source>
        <strain evidence="2">CNM-CM6805</strain>
    </source>
</reference>